<dbReference type="GO" id="GO:0071897">
    <property type="term" value="P:DNA biosynthetic process"/>
    <property type="evidence" value="ECO:0007669"/>
    <property type="project" value="InterPro"/>
</dbReference>
<evidence type="ECO:0000256" key="7">
    <source>
        <dbReference type="ARBA" id="ARBA00022840"/>
    </source>
</evidence>
<evidence type="ECO:0000256" key="8">
    <source>
        <dbReference type="ARBA" id="ARBA00023172"/>
    </source>
</evidence>
<sequence length="585" mass="65986">MKFKEFAAYLERLETTPKRLEITDILVELIEKLEHEETPQAIYLSLGYLKAPFENRVFNMADKQVVKILQALTEEDVSALYAELGDLGSVAKKVLTKNVDNKYSIDQVYEKLMEIASIEGSGSVDLKMKKTTILLNSVDSLSAKFITRIILGTVRLGFTELTVVTALALVCGDKKLSEKIERVYNEHPDIGLIAQKIKENGIAGLKKIDIEPGVPVLSQKAQRVSGMEEAFERIPQVWAEFKFDGTRVQLHMDRNKKVALRKGEIDLFGESSKKFLMKTYTRNLEETTHQYPDLLEAANTQIKADSVILDGEAIGFNRETGDFLPFQETIQRKRKHGITEAAKNIPLKYFVFDILYLNGKSTTELPLRERKKILRSIVKPGDTVIVDDDMETESFEKLVEYFEIAKEKGLEGLIVKNPADNYQAGARSYSWIKLKKADEKLLDDSVDCVLLGYYHGKGVRSKFGIGGFLVGVMDKDNGVIKTVTKVGTGLTDEEWVKIKKLADKHKTKTVPKNVLIEKTLLPDVIIEPTIVLEIGADEISASQNHTSGYALRFPRLIKFREDKNPSEATTLKEIELMFKKQRGKA</sequence>
<dbReference type="InterPro" id="IPR012308">
    <property type="entry name" value="DNA_ligase_ATP-dep_N"/>
</dbReference>
<dbReference type="GO" id="GO:0051301">
    <property type="term" value="P:cell division"/>
    <property type="evidence" value="ECO:0007669"/>
    <property type="project" value="UniProtKB-KW"/>
</dbReference>
<dbReference type="SUPFAM" id="SSF50249">
    <property type="entry name" value="Nucleic acid-binding proteins"/>
    <property type="match status" value="1"/>
</dbReference>
<dbReference type="InterPro" id="IPR036599">
    <property type="entry name" value="DNA_ligase_N_sf"/>
</dbReference>
<protein>
    <recommendedName>
        <fullName evidence="12">DNA ligase</fullName>
        <ecNumber evidence="12">6.5.1.1</ecNumber>
    </recommendedName>
</protein>
<dbReference type="Gene3D" id="2.40.50.140">
    <property type="entry name" value="Nucleic acid-binding proteins"/>
    <property type="match status" value="1"/>
</dbReference>
<dbReference type="GO" id="GO:0005524">
    <property type="term" value="F:ATP binding"/>
    <property type="evidence" value="ECO:0007669"/>
    <property type="project" value="UniProtKB-KW"/>
</dbReference>
<keyword evidence="5 12" id="KW-0547">Nucleotide-binding</keyword>
<dbReference type="GO" id="GO:0006310">
    <property type="term" value="P:DNA recombination"/>
    <property type="evidence" value="ECO:0007669"/>
    <property type="project" value="UniProtKB-KW"/>
</dbReference>
<keyword evidence="4" id="KW-0235">DNA replication</keyword>
<evidence type="ECO:0000256" key="12">
    <source>
        <dbReference type="RuleBase" id="RU000617"/>
    </source>
</evidence>
<evidence type="ECO:0000256" key="9">
    <source>
        <dbReference type="ARBA" id="ARBA00023204"/>
    </source>
</evidence>
<dbReference type="EMBL" id="LCCU01000018">
    <property type="protein sequence ID" value="KKS37045.1"/>
    <property type="molecule type" value="Genomic_DNA"/>
</dbReference>
<evidence type="ECO:0000256" key="13">
    <source>
        <dbReference type="RuleBase" id="RU004196"/>
    </source>
</evidence>
<dbReference type="SUPFAM" id="SSF117018">
    <property type="entry name" value="ATP-dependent DNA ligase DNA-binding domain"/>
    <property type="match status" value="1"/>
</dbReference>
<keyword evidence="10" id="KW-0131">Cell cycle</keyword>
<accession>A0A0G0YK00</accession>
<dbReference type="Pfam" id="PF01068">
    <property type="entry name" value="DNA_ligase_A_M"/>
    <property type="match status" value="1"/>
</dbReference>
<dbReference type="Gene3D" id="1.10.3260.10">
    <property type="entry name" value="DNA ligase, ATP-dependent, N-terminal domain"/>
    <property type="match status" value="1"/>
</dbReference>
<evidence type="ECO:0000256" key="11">
    <source>
        <dbReference type="ARBA" id="ARBA00034003"/>
    </source>
</evidence>
<dbReference type="PROSITE" id="PS50160">
    <property type="entry name" value="DNA_LIGASE_A3"/>
    <property type="match status" value="1"/>
</dbReference>
<dbReference type="InterPro" id="IPR000977">
    <property type="entry name" value="DNA_ligase_ATP-dep"/>
</dbReference>
<dbReference type="SUPFAM" id="SSF56091">
    <property type="entry name" value="DNA ligase/mRNA capping enzyme, catalytic domain"/>
    <property type="match status" value="1"/>
</dbReference>
<evidence type="ECO:0000256" key="10">
    <source>
        <dbReference type="ARBA" id="ARBA00023306"/>
    </source>
</evidence>
<dbReference type="Gene3D" id="3.30.470.30">
    <property type="entry name" value="DNA ligase/mRNA capping enzyme"/>
    <property type="match status" value="1"/>
</dbReference>
<dbReference type="PANTHER" id="PTHR45674">
    <property type="entry name" value="DNA LIGASE 1/3 FAMILY MEMBER"/>
    <property type="match status" value="1"/>
</dbReference>
<evidence type="ECO:0000256" key="4">
    <source>
        <dbReference type="ARBA" id="ARBA00022705"/>
    </source>
</evidence>
<dbReference type="InterPro" id="IPR050191">
    <property type="entry name" value="ATP-dep_DNA_ligase"/>
</dbReference>
<dbReference type="InterPro" id="IPR012310">
    <property type="entry name" value="DNA_ligase_ATP-dep_cent"/>
</dbReference>
<evidence type="ECO:0000256" key="5">
    <source>
        <dbReference type="ARBA" id="ARBA00022741"/>
    </source>
</evidence>
<dbReference type="InterPro" id="IPR012340">
    <property type="entry name" value="NA-bd_OB-fold"/>
</dbReference>
<comment type="similarity">
    <text evidence="1 13">Belongs to the ATP-dependent DNA ligase family.</text>
</comment>
<dbReference type="Pfam" id="PF04679">
    <property type="entry name" value="DNA_ligase_A_C"/>
    <property type="match status" value="1"/>
</dbReference>
<dbReference type="EC" id="6.5.1.1" evidence="12"/>
<feature type="domain" description="ATP-dependent DNA ligase family profile" evidence="14">
    <location>
        <begin position="340"/>
        <end position="474"/>
    </location>
</feature>
<keyword evidence="8 12" id="KW-0233">DNA recombination</keyword>
<dbReference type="CDD" id="cd07901">
    <property type="entry name" value="Adenylation_DNA_ligase_Arch_LigB"/>
    <property type="match status" value="1"/>
</dbReference>
<proteinExistence type="inferred from homology"/>
<comment type="caution">
    <text evidence="15">The sequence shown here is derived from an EMBL/GenBank/DDBJ whole genome shotgun (WGS) entry which is preliminary data.</text>
</comment>
<dbReference type="GO" id="GO:0003910">
    <property type="term" value="F:DNA ligase (ATP) activity"/>
    <property type="evidence" value="ECO:0007669"/>
    <property type="project" value="UniProtKB-EC"/>
</dbReference>
<keyword evidence="6 12" id="KW-0227">DNA damage</keyword>
<dbReference type="PROSITE" id="PS00333">
    <property type="entry name" value="DNA_LIGASE_A2"/>
    <property type="match status" value="1"/>
</dbReference>
<keyword evidence="3" id="KW-0132">Cell division</keyword>
<keyword evidence="7 12" id="KW-0067">ATP-binding</keyword>
<dbReference type="GO" id="GO:0006273">
    <property type="term" value="P:lagging strand elongation"/>
    <property type="evidence" value="ECO:0007669"/>
    <property type="project" value="TreeGrafter"/>
</dbReference>
<dbReference type="GO" id="GO:0006281">
    <property type="term" value="P:DNA repair"/>
    <property type="evidence" value="ECO:0007669"/>
    <property type="project" value="UniProtKB-KW"/>
</dbReference>
<evidence type="ECO:0000256" key="1">
    <source>
        <dbReference type="ARBA" id="ARBA00007572"/>
    </source>
</evidence>
<dbReference type="AlphaFoldDB" id="A0A0G0YK00"/>
<evidence type="ECO:0000313" key="15">
    <source>
        <dbReference type="EMBL" id="KKS37045.1"/>
    </source>
</evidence>
<evidence type="ECO:0000256" key="6">
    <source>
        <dbReference type="ARBA" id="ARBA00022763"/>
    </source>
</evidence>
<name>A0A0G0YK00_UNCKA</name>
<dbReference type="PANTHER" id="PTHR45674:SF4">
    <property type="entry name" value="DNA LIGASE 1"/>
    <property type="match status" value="1"/>
</dbReference>
<dbReference type="PROSITE" id="PS00697">
    <property type="entry name" value="DNA_LIGASE_A1"/>
    <property type="match status" value="1"/>
</dbReference>
<keyword evidence="2 12" id="KW-0436">Ligase</keyword>
<reference evidence="15 16" key="1">
    <citation type="journal article" date="2015" name="Nature">
        <title>rRNA introns, odd ribosomes, and small enigmatic genomes across a large radiation of phyla.</title>
        <authorList>
            <person name="Brown C.T."/>
            <person name="Hug L.A."/>
            <person name="Thomas B.C."/>
            <person name="Sharon I."/>
            <person name="Castelle C.J."/>
            <person name="Singh A."/>
            <person name="Wilkins M.J."/>
            <person name="Williams K.H."/>
            <person name="Banfield J.F."/>
        </authorList>
    </citation>
    <scope>NUCLEOTIDE SEQUENCE [LARGE SCALE GENOMIC DNA]</scope>
</reference>
<dbReference type="Pfam" id="PF04675">
    <property type="entry name" value="DNA_ligase_A_N"/>
    <property type="match status" value="1"/>
</dbReference>
<organism evidence="15 16">
    <name type="scientific">candidate division WWE3 bacterium GW2011_GWF1_42_14</name>
    <dbReference type="NCBI Taxonomy" id="1619138"/>
    <lineage>
        <taxon>Bacteria</taxon>
        <taxon>Katanobacteria</taxon>
    </lineage>
</organism>
<evidence type="ECO:0000256" key="2">
    <source>
        <dbReference type="ARBA" id="ARBA00022598"/>
    </source>
</evidence>
<comment type="catalytic activity">
    <reaction evidence="11 12">
        <text>ATP + (deoxyribonucleotide)n-3'-hydroxyl + 5'-phospho-(deoxyribonucleotide)m = (deoxyribonucleotide)n+m + AMP + diphosphate.</text>
        <dbReference type="EC" id="6.5.1.1"/>
    </reaction>
</comment>
<keyword evidence="9 12" id="KW-0234">DNA repair</keyword>
<dbReference type="InterPro" id="IPR016059">
    <property type="entry name" value="DNA_ligase_ATP-dep_CS"/>
</dbReference>
<evidence type="ECO:0000256" key="3">
    <source>
        <dbReference type="ARBA" id="ARBA00022618"/>
    </source>
</evidence>
<dbReference type="InterPro" id="IPR012309">
    <property type="entry name" value="DNA_ligase_ATP-dep_C"/>
</dbReference>
<evidence type="ECO:0000313" key="16">
    <source>
        <dbReference type="Proteomes" id="UP000033847"/>
    </source>
</evidence>
<dbReference type="NCBIfam" id="TIGR00574">
    <property type="entry name" value="dnl1"/>
    <property type="match status" value="1"/>
</dbReference>
<evidence type="ECO:0000259" key="14">
    <source>
        <dbReference type="PROSITE" id="PS50160"/>
    </source>
</evidence>
<gene>
    <name evidence="15" type="ORF">UV00_C0018G0009</name>
</gene>
<dbReference type="Proteomes" id="UP000033847">
    <property type="component" value="Unassembled WGS sequence"/>
</dbReference>
<dbReference type="GO" id="GO:0003677">
    <property type="term" value="F:DNA binding"/>
    <property type="evidence" value="ECO:0007669"/>
    <property type="project" value="InterPro"/>
</dbReference>